<evidence type="ECO:0000313" key="1">
    <source>
        <dbReference type="EMBL" id="MED6272858.1"/>
    </source>
</evidence>
<accession>A0ABU7DCK1</accession>
<keyword evidence="2" id="KW-1185">Reference proteome</keyword>
<gene>
    <name evidence="1" type="ORF">CHARACLAT_000993</name>
</gene>
<comment type="caution">
    <text evidence="1">The sequence shown here is derived from an EMBL/GenBank/DDBJ whole genome shotgun (WGS) entry which is preliminary data.</text>
</comment>
<organism evidence="1 2">
    <name type="scientific">Characodon lateralis</name>
    <dbReference type="NCBI Taxonomy" id="208331"/>
    <lineage>
        <taxon>Eukaryota</taxon>
        <taxon>Metazoa</taxon>
        <taxon>Chordata</taxon>
        <taxon>Craniata</taxon>
        <taxon>Vertebrata</taxon>
        <taxon>Euteleostomi</taxon>
        <taxon>Actinopterygii</taxon>
        <taxon>Neopterygii</taxon>
        <taxon>Teleostei</taxon>
        <taxon>Neoteleostei</taxon>
        <taxon>Acanthomorphata</taxon>
        <taxon>Ovalentaria</taxon>
        <taxon>Atherinomorphae</taxon>
        <taxon>Cyprinodontiformes</taxon>
        <taxon>Goodeidae</taxon>
        <taxon>Characodon</taxon>
    </lineage>
</organism>
<proteinExistence type="predicted"/>
<reference evidence="1 2" key="1">
    <citation type="submission" date="2021-06" db="EMBL/GenBank/DDBJ databases">
        <authorList>
            <person name="Palmer J.M."/>
        </authorList>
    </citation>
    <scope>NUCLEOTIDE SEQUENCE [LARGE SCALE GENOMIC DNA]</scope>
    <source>
        <strain evidence="1 2">CL_MEX2019</strain>
        <tissue evidence="1">Muscle</tissue>
    </source>
</reference>
<sequence>MDLRHVSLSEEELSGIITSGAELDSWKMNRIFLIHHFEVTENIWLNKNSYYSSELCTQPVHGLTIHSLCSYKAVYSFDAQQVQSPISMPFNCAKCTTSLWERGGDRWL</sequence>
<name>A0ABU7DCK1_9TELE</name>
<evidence type="ECO:0000313" key="2">
    <source>
        <dbReference type="Proteomes" id="UP001352852"/>
    </source>
</evidence>
<dbReference type="Proteomes" id="UP001352852">
    <property type="component" value="Unassembled WGS sequence"/>
</dbReference>
<dbReference type="EMBL" id="JAHUTJ010024627">
    <property type="protein sequence ID" value="MED6272858.1"/>
    <property type="molecule type" value="Genomic_DNA"/>
</dbReference>
<protein>
    <submittedName>
        <fullName evidence="1">Uncharacterized protein</fullName>
    </submittedName>
</protein>